<reference evidence="3 4" key="1">
    <citation type="journal article" date="2021" name="Elife">
        <title>Chloroplast acquisition without the gene transfer in kleptoplastic sea slugs, Plakobranchus ocellatus.</title>
        <authorList>
            <person name="Maeda T."/>
            <person name="Takahashi S."/>
            <person name="Yoshida T."/>
            <person name="Shimamura S."/>
            <person name="Takaki Y."/>
            <person name="Nagai Y."/>
            <person name="Toyoda A."/>
            <person name="Suzuki Y."/>
            <person name="Arimoto A."/>
            <person name="Ishii H."/>
            <person name="Satoh N."/>
            <person name="Nishiyama T."/>
            <person name="Hasebe M."/>
            <person name="Maruyama T."/>
            <person name="Minagawa J."/>
            <person name="Obokata J."/>
            <person name="Shigenobu S."/>
        </authorList>
    </citation>
    <scope>NUCLEOTIDE SEQUENCE [LARGE SCALE GENOMIC DNA]</scope>
</reference>
<feature type="domain" description="Alpha-2-macroglobulin bait region" evidence="1">
    <location>
        <begin position="385"/>
        <end position="429"/>
    </location>
</feature>
<accession>A0AAV4CWK1</accession>
<proteinExistence type="predicted"/>
<dbReference type="PANTHER" id="PTHR11412">
    <property type="entry name" value="MACROGLOBULIN / COMPLEMENT"/>
    <property type="match status" value="1"/>
</dbReference>
<gene>
    <name evidence="3" type="ORF">PoB_006280200</name>
</gene>
<evidence type="ECO:0000313" key="4">
    <source>
        <dbReference type="Proteomes" id="UP000735302"/>
    </source>
</evidence>
<keyword evidence="4" id="KW-1185">Reference proteome</keyword>
<dbReference type="InterPro" id="IPR040839">
    <property type="entry name" value="MG4"/>
</dbReference>
<dbReference type="Gene3D" id="2.60.40.1930">
    <property type="match status" value="2"/>
</dbReference>
<dbReference type="Gene3D" id="2.60.40.10">
    <property type="entry name" value="Immunoglobulins"/>
    <property type="match status" value="1"/>
</dbReference>
<dbReference type="Proteomes" id="UP000735302">
    <property type="component" value="Unassembled WGS sequence"/>
</dbReference>
<comment type="caution">
    <text evidence="3">The sequence shown here is derived from an EMBL/GenBank/DDBJ whole genome shotgun (WGS) entry which is preliminary data.</text>
</comment>
<dbReference type="AlphaFoldDB" id="A0AAV4CWK1"/>
<dbReference type="InterPro" id="IPR050473">
    <property type="entry name" value="A2M/Complement_sys"/>
</dbReference>
<evidence type="ECO:0000259" key="2">
    <source>
        <dbReference type="Pfam" id="PF17789"/>
    </source>
</evidence>
<dbReference type="Pfam" id="PF07703">
    <property type="entry name" value="A2M_BRD"/>
    <property type="match status" value="1"/>
</dbReference>
<protein>
    <submittedName>
        <fullName evidence="3">Alpha-2-macroglobulin-like protein</fullName>
    </submittedName>
</protein>
<evidence type="ECO:0000313" key="3">
    <source>
        <dbReference type="EMBL" id="GFO36297.1"/>
    </source>
</evidence>
<name>A0AAV4CWK1_9GAST</name>
<dbReference type="InterPro" id="IPR013783">
    <property type="entry name" value="Ig-like_fold"/>
</dbReference>
<dbReference type="EMBL" id="BLXT01007044">
    <property type="protein sequence ID" value="GFO36297.1"/>
    <property type="molecule type" value="Genomic_DNA"/>
</dbReference>
<feature type="domain" description="Macroglobulin" evidence="2">
    <location>
        <begin position="158"/>
        <end position="240"/>
    </location>
</feature>
<organism evidence="3 4">
    <name type="scientific">Plakobranchus ocellatus</name>
    <dbReference type="NCBI Taxonomy" id="259542"/>
    <lineage>
        <taxon>Eukaryota</taxon>
        <taxon>Metazoa</taxon>
        <taxon>Spiralia</taxon>
        <taxon>Lophotrochozoa</taxon>
        <taxon>Mollusca</taxon>
        <taxon>Gastropoda</taxon>
        <taxon>Heterobranchia</taxon>
        <taxon>Euthyneura</taxon>
        <taxon>Panpulmonata</taxon>
        <taxon>Sacoglossa</taxon>
        <taxon>Placobranchoidea</taxon>
        <taxon>Plakobranchidae</taxon>
        <taxon>Plakobranchus</taxon>
    </lineage>
</organism>
<dbReference type="InterPro" id="IPR011625">
    <property type="entry name" value="A2M_N_BRD"/>
</dbReference>
<dbReference type="Pfam" id="PF17789">
    <property type="entry name" value="MG4"/>
    <property type="match status" value="1"/>
</dbReference>
<evidence type="ECO:0000259" key="1">
    <source>
        <dbReference type="Pfam" id="PF07703"/>
    </source>
</evidence>
<dbReference type="PANTHER" id="PTHR11412:SF171">
    <property type="entry name" value="PREGNANCY ZONE PROTEIN-LIKE PROTEIN"/>
    <property type="match status" value="1"/>
</dbReference>
<sequence length="453" mass="51635">MSLAWMNLSNYDEPNVTTVIIRRTLAYRVNLSPHHARYHYDSCHAVNEIISRHVMKHTVSRYLPGTPVKGHLSMEFSWVPSANPYQILCPRTYRIKQRIDGCYNFSVMTADFARTLDSCNMLNIHANVRDDRNGISRSQLHNGPIESHGPLNIRLGDDTNGFFRPGLPYFGKVIVTKLDGTPASWETIVVRANSRDDRRKFSRTYTTDESGEVKFAFCVVLTEVASMRIEAQSTRFNIPRSSNEDWNWKNRNVYTSSRSNVRYLRQWFSPTSNYVQLKKPDSPISCGQWAHITVSFTTSVGLMERFYYQVMAQGKVVEKGRSIPSRYRGPGFGNVLPLPGMCLLEIEAASHREARDDCITDKVKKRDNGEPVARSASISDNLFSFLLSVKIMPIMSPKFTVLVYSLMEDREVVAGSMQFDVETCLENKWEHCVGDEERALLMFPPAVPAVMVT</sequence>